<evidence type="ECO:0008006" key="3">
    <source>
        <dbReference type="Google" id="ProtNLM"/>
    </source>
</evidence>
<dbReference type="Proteomes" id="UP000499080">
    <property type="component" value="Unassembled WGS sequence"/>
</dbReference>
<organism evidence="1 2">
    <name type="scientific">Araneus ventricosus</name>
    <name type="common">Orbweaver spider</name>
    <name type="synonym">Epeira ventricosa</name>
    <dbReference type="NCBI Taxonomy" id="182803"/>
    <lineage>
        <taxon>Eukaryota</taxon>
        <taxon>Metazoa</taxon>
        <taxon>Ecdysozoa</taxon>
        <taxon>Arthropoda</taxon>
        <taxon>Chelicerata</taxon>
        <taxon>Arachnida</taxon>
        <taxon>Araneae</taxon>
        <taxon>Araneomorphae</taxon>
        <taxon>Entelegynae</taxon>
        <taxon>Araneoidea</taxon>
        <taxon>Araneidae</taxon>
        <taxon>Araneus</taxon>
    </lineage>
</organism>
<reference evidence="1 2" key="1">
    <citation type="journal article" date="2019" name="Sci. Rep.">
        <title>Orb-weaving spider Araneus ventricosus genome elucidates the spidroin gene catalogue.</title>
        <authorList>
            <person name="Kono N."/>
            <person name="Nakamura H."/>
            <person name="Ohtoshi R."/>
            <person name="Moran D.A.P."/>
            <person name="Shinohara A."/>
            <person name="Yoshida Y."/>
            <person name="Fujiwara M."/>
            <person name="Mori M."/>
            <person name="Tomita M."/>
            <person name="Arakawa K."/>
        </authorList>
    </citation>
    <scope>NUCLEOTIDE SEQUENCE [LARGE SCALE GENOMIC DNA]</scope>
</reference>
<dbReference type="Gene3D" id="3.30.420.10">
    <property type="entry name" value="Ribonuclease H-like superfamily/Ribonuclease H"/>
    <property type="match status" value="1"/>
</dbReference>
<dbReference type="AlphaFoldDB" id="A0A4Y2UW79"/>
<evidence type="ECO:0000313" key="1">
    <source>
        <dbReference type="EMBL" id="GBO16394.1"/>
    </source>
</evidence>
<name>A0A4Y2UW79_ARAVE</name>
<protein>
    <recommendedName>
        <fullName evidence="3">Tc1-like transposase DDE domain-containing protein</fullName>
    </recommendedName>
</protein>
<comment type="caution">
    <text evidence="1">The sequence shown here is derived from an EMBL/GenBank/DDBJ whole genome shotgun (WGS) entry which is preliminary data.</text>
</comment>
<evidence type="ECO:0000313" key="2">
    <source>
        <dbReference type="Proteomes" id="UP000499080"/>
    </source>
</evidence>
<dbReference type="InterPro" id="IPR036397">
    <property type="entry name" value="RNaseH_sf"/>
</dbReference>
<gene>
    <name evidence="1" type="ORF">AVEN_258373_1</name>
</gene>
<sequence length="247" mass="28557">MDMYWYGGNLMNQWTQHVNRELFNLVEPLWWYGACGWYGTSDTSSDESDRDRCVSNLSYHLHPFMSIVHSDEFGQFQQDSATSHTSRVATKWLQEHSSDFRHFHCPPKSSDMDIIEPIRVALQCAVQKRSPPPGTPMDFRTALQDSWCEKPPGYLQTLVDTMPRRVASFLCARPKRYETGVPVFLALQCNIITAAFSDQLFARNITVLATWQKKLFVVEAERLLQSFILRYISKMDGGNDRPPLMTY</sequence>
<keyword evidence="2" id="KW-1185">Reference proteome</keyword>
<proteinExistence type="predicted"/>
<dbReference type="GO" id="GO:0003676">
    <property type="term" value="F:nucleic acid binding"/>
    <property type="evidence" value="ECO:0007669"/>
    <property type="project" value="InterPro"/>
</dbReference>
<dbReference type="EMBL" id="BGPR01040287">
    <property type="protein sequence ID" value="GBO16394.1"/>
    <property type="molecule type" value="Genomic_DNA"/>
</dbReference>
<accession>A0A4Y2UW79</accession>